<dbReference type="Proteomes" id="UP000645966">
    <property type="component" value="Unassembled WGS sequence"/>
</dbReference>
<dbReference type="Pfam" id="PF00550">
    <property type="entry name" value="PP-binding"/>
    <property type="match status" value="1"/>
</dbReference>
<dbReference type="RefSeq" id="WP_198739030.1">
    <property type="nucleotide sequence ID" value="NZ_JAEIOS010000013.1"/>
</dbReference>
<comment type="caution">
    <text evidence="4">The sequence shown here is derived from an EMBL/GenBank/DDBJ whole genome shotgun (WGS) entry which is preliminary data.</text>
</comment>
<feature type="domain" description="Carrier" evidence="3">
    <location>
        <begin position="8"/>
        <end position="82"/>
    </location>
</feature>
<dbReference type="InterPro" id="IPR020806">
    <property type="entry name" value="PKS_PP-bd"/>
</dbReference>
<name>A0A934I0L3_9CORY</name>
<sequence>MTRNPIAVPDHAEATELIARHMSALTGTEIGSGDDFFACGGHSLSAMKLLGRLRRAGLDVGVDTILTHRTPEAIASAATGIRDAESPARAQLPGEGVLVDFSGGDGAPIFCFHAVVGLAWSYAPLAGLLDDGHRVIGVQLPDAETTLSIGLDHDALCRYYLDLLRQVQPEGPYRLLGYSSGGALAHTIAGMLQQDGETVDFLGVIDAYPSGIAPDTPNGLAAALDTFIRHHKPDEEIPELPGDGGFGDIMAVLEHFDDALIGEMIRAANAPNFSQEEIDAMKDASGRCFMIHMTATRSPYTGPVLVLRAGDTTDMAGLNWEPLKAWEDLDGVEPVSSHTVDSAHLAMSSVQAWESMAPVIERHLVA</sequence>
<dbReference type="Pfam" id="PF00975">
    <property type="entry name" value="Thioesterase"/>
    <property type="match status" value="1"/>
</dbReference>
<evidence type="ECO:0000313" key="5">
    <source>
        <dbReference type="Proteomes" id="UP000645966"/>
    </source>
</evidence>
<organism evidence="4 5">
    <name type="scientific">Corynebacterium meridianum</name>
    <dbReference type="NCBI Taxonomy" id="2765363"/>
    <lineage>
        <taxon>Bacteria</taxon>
        <taxon>Bacillati</taxon>
        <taxon>Actinomycetota</taxon>
        <taxon>Actinomycetes</taxon>
        <taxon>Mycobacteriales</taxon>
        <taxon>Corynebacteriaceae</taxon>
        <taxon>Corynebacterium</taxon>
    </lineage>
</organism>
<dbReference type="GO" id="GO:0031177">
    <property type="term" value="F:phosphopantetheine binding"/>
    <property type="evidence" value="ECO:0007669"/>
    <property type="project" value="InterPro"/>
</dbReference>
<dbReference type="InterPro" id="IPR036736">
    <property type="entry name" value="ACP-like_sf"/>
</dbReference>
<evidence type="ECO:0000256" key="2">
    <source>
        <dbReference type="ARBA" id="ARBA00022553"/>
    </source>
</evidence>
<dbReference type="PANTHER" id="PTHR45527:SF1">
    <property type="entry name" value="FATTY ACID SYNTHASE"/>
    <property type="match status" value="1"/>
</dbReference>
<keyword evidence="5" id="KW-1185">Reference proteome</keyword>
<dbReference type="EMBL" id="JAEIOS010000013">
    <property type="protein sequence ID" value="MBI8990042.1"/>
    <property type="molecule type" value="Genomic_DNA"/>
</dbReference>
<dbReference type="Gene3D" id="3.40.50.1820">
    <property type="entry name" value="alpha/beta hydrolase"/>
    <property type="match status" value="1"/>
</dbReference>
<dbReference type="PROSITE" id="PS00012">
    <property type="entry name" value="PHOSPHOPANTETHEINE"/>
    <property type="match status" value="1"/>
</dbReference>
<evidence type="ECO:0000256" key="1">
    <source>
        <dbReference type="ARBA" id="ARBA00022450"/>
    </source>
</evidence>
<reference evidence="4" key="1">
    <citation type="submission" date="2020-12" db="EMBL/GenBank/DDBJ databases">
        <title>Genome public.</title>
        <authorList>
            <person name="Sun Q."/>
        </authorList>
    </citation>
    <scope>NUCLEOTIDE SEQUENCE</scope>
    <source>
        <strain evidence="4">CCM 8863</strain>
    </source>
</reference>
<dbReference type="InterPro" id="IPR006162">
    <property type="entry name" value="Ppantetheine_attach_site"/>
</dbReference>
<protein>
    <recommendedName>
        <fullName evidence="3">Carrier domain-containing protein</fullName>
    </recommendedName>
</protein>
<dbReference type="InterPro" id="IPR020802">
    <property type="entry name" value="TesA-like"/>
</dbReference>
<dbReference type="SMART" id="SM00824">
    <property type="entry name" value="PKS_TE"/>
    <property type="match status" value="1"/>
</dbReference>
<dbReference type="SUPFAM" id="SSF47336">
    <property type="entry name" value="ACP-like"/>
    <property type="match status" value="1"/>
</dbReference>
<keyword evidence="1" id="KW-0596">Phosphopantetheine</keyword>
<dbReference type="SMART" id="SM00823">
    <property type="entry name" value="PKS_PP"/>
    <property type="match status" value="1"/>
</dbReference>
<gene>
    <name evidence="4" type="ORF">JDV75_09795</name>
</gene>
<keyword evidence="2" id="KW-0597">Phosphoprotein</keyword>
<dbReference type="SUPFAM" id="SSF53474">
    <property type="entry name" value="alpha/beta-Hydrolases"/>
    <property type="match status" value="1"/>
</dbReference>
<dbReference type="InterPro" id="IPR009081">
    <property type="entry name" value="PP-bd_ACP"/>
</dbReference>
<proteinExistence type="predicted"/>
<dbReference type="GO" id="GO:0043041">
    <property type="term" value="P:amino acid activation for nonribosomal peptide biosynthetic process"/>
    <property type="evidence" value="ECO:0007669"/>
    <property type="project" value="TreeGrafter"/>
</dbReference>
<dbReference type="InterPro" id="IPR029058">
    <property type="entry name" value="AB_hydrolase_fold"/>
</dbReference>
<dbReference type="AlphaFoldDB" id="A0A934I0L3"/>
<dbReference type="GO" id="GO:0005737">
    <property type="term" value="C:cytoplasm"/>
    <property type="evidence" value="ECO:0007669"/>
    <property type="project" value="TreeGrafter"/>
</dbReference>
<evidence type="ECO:0000259" key="3">
    <source>
        <dbReference type="PROSITE" id="PS50075"/>
    </source>
</evidence>
<evidence type="ECO:0000313" key="4">
    <source>
        <dbReference type="EMBL" id="MBI8990042.1"/>
    </source>
</evidence>
<accession>A0A934I0L3</accession>
<dbReference type="GO" id="GO:0044550">
    <property type="term" value="P:secondary metabolite biosynthetic process"/>
    <property type="evidence" value="ECO:0007669"/>
    <property type="project" value="TreeGrafter"/>
</dbReference>
<dbReference type="PROSITE" id="PS50075">
    <property type="entry name" value="CARRIER"/>
    <property type="match status" value="1"/>
</dbReference>
<dbReference type="PANTHER" id="PTHR45527">
    <property type="entry name" value="NONRIBOSOMAL PEPTIDE SYNTHETASE"/>
    <property type="match status" value="1"/>
</dbReference>
<dbReference type="InterPro" id="IPR001031">
    <property type="entry name" value="Thioesterase"/>
</dbReference>